<sequence length="112" mass="12938">MQKRHLIMTINEAFEEFKLKYPEIAVKKSLFFSLRPKHVLPVSQMPHNVCVCKYHSNVNFLLESISKTNTAFPTNHKELLQYVSCNTLNETCMLGKCSQCSERQVSNLLVDC</sequence>
<dbReference type="AlphaFoldDB" id="A0A1B6LJ65"/>
<dbReference type="EMBL" id="GEBQ01016240">
    <property type="protein sequence ID" value="JAT23737.1"/>
    <property type="molecule type" value="Transcribed_RNA"/>
</dbReference>
<dbReference type="EMBL" id="GEBQ01017818">
    <property type="protein sequence ID" value="JAT22159.1"/>
    <property type="molecule type" value="Transcribed_RNA"/>
</dbReference>
<evidence type="ECO:0000313" key="1">
    <source>
        <dbReference type="EMBL" id="JAT22159.1"/>
    </source>
</evidence>
<reference evidence="2" key="1">
    <citation type="submission" date="2015-11" db="EMBL/GenBank/DDBJ databases">
        <title>De novo transcriptome assembly of four potential Pierce s Disease insect vectors from Arizona vineyards.</title>
        <authorList>
            <person name="Tassone E.E."/>
        </authorList>
    </citation>
    <scope>NUCLEOTIDE SEQUENCE</scope>
</reference>
<accession>A0A1B6LJ65</accession>
<gene>
    <name evidence="2" type="ORF">g.145</name>
    <name evidence="1" type="ORF">g.146</name>
</gene>
<proteinExistence type="predicted"/>
<organism evidence="2">
    <name type="scientific">Graphocephala atropunctata</name>
    <dbReference type="NCBI Taxonomy" id="36148"/>
    <lineage>
        <taxon>Eukaryota</taxon>
        <taxon>Metazoa</taxon>
        <taxon>Ecdysozoa</taxon>
        <taxon>Arthropoda</taxon>
        <taxon>Hexapoda</taxon>
        <taxon>Insecta</taxon>
        <taxon>Pterygota</taxon>
        <taxon>Neoptera</taxon>
        <taxon>Paraneoptera</taxon>
        <taxon>Hemiptera</taxon>
        <taxon>Auchenorrhyncha</taxon>
        <taxon>Membracoidea</taxon>
        <taxon>Cicadellidae</taxon>
        <taxon>Cicadellinae</taxon>
        <taxon>Cicadellini</taxon>
        <taxon>Graphocephala</taxon>
    </lineage>
</organism>
<evidence type="ECO:0000313" key="2">
    <source>
        <dbReference type="EMBL" id="JAT23737.1"/>
    </source>
</evidence>
<protein>
    <submittedName>
        <fullName evidence="2">Uncharacterized protein</fullName>
    </submittedName>
</protein>
<feature type="non-terminal residue" evidence="2">
    <location>
        <position position="112"/>
    </location>
</feature>
<name>A0A1B6LJ65_9HEMI</name>